<evidence type="ECO:0000313" key="1">
    <source>
        <dbReference type="EMBL" id="QJB01051.1"/>
    </source>
</evidence>
<protein>
    <submittedName>
        <fullName evidence="1">Uncharacterized protein</fullName>
    </submittedName>
</protein>
<name>A0A6M3M033_9ZZZZ</name>
<organism evidence="1">
    <name type="scientific">viral metagenome</name>
    <dbReference type="NCBI Taxonomy" id="1070528"/>
    <lineage>
        <taxon>unclassified sequences</taxon>
        <taxon>metagenomes</taxon>
        <taxon>organismal metagenomes</taxon>
    </lineage>
</organism>
<accession>A0A6M3M033</accession>
<proteinExistence type="predicted"/>
<sequence>MKKDIDVDKIAEGLGGKRRGKVKVSGGYFGAAQIAAERKRKTMTATDLMDVIDQLDNREEQLVLYRALARHMVALVTEKAEREREDRARVVEGKPAPRRVVCPACRRWLPVVLYDSSVWCEECKIWVGWHGLGYRPGPDDGLPPGLGD</sequence>
<dbReference type="AlphaFoldDB" id="A0A6M3M033"/>
<reference evidence="1" key="1">
    <citation type="submission" date="2020-03" db="EMBL/GenBank/DDBJ databases">
        <title>The deep terrestrial virosphere.</title>
        <authorList>
            <person name="Holmfeldt K."/>
            <person name="Nilsson E."/>
            <person name="Simone D."/>
            <person name="Lopez-Fernandez M."/>
            <person name="Wu X."/>
            <person name="de Brujin I."/>
            <person name="Lundin D."/>
            <person name="Andersson A."/>
            <person name="Bertilsson S."/>
            <person name="Dopson M."/>
        </authorList>
    </citation>
    <scope>NUCLEOTIDE SEQUENCE</scope>
    <source>
        <strain evidence="1">MM171A00153</strain>
    </source>
</reference>
<dbReference type="EMBL" id="MT143704">
    <property type="protein sequence ID" value="QJB01051.1"/>
    <property type="molecule type" value="Genomic_DNA"/>
</dbReference>
<gene>
    <name evidence="1" type="ORF">MM171A00153_0070</name>
</gene>